<dbReference type="GO" id="GO:0008168">
    <property type="term" value="F:methyltransferase activity"/>
    <property type="evidence" value="ECO:0007669"/>
    <property type="project" value="UniProtKB-KW"/>
</dbReference>
<evidence type="ECO:0000313" key="2">
    <source>
        <dbReference type="Proteomes" id="UP000698059"/>
    </source>
</evidence>
<dbReference type="SUPFAM" id="SSF53335">
    <property type="entry name" value="S-adenosyl-L-methionine-dependent methyltransferases"/>
    <property type="match status" value="1"/>
</dbReference>
<organism evidence="1 2">
    <name type="scientific">Oerskovia jenensis</name>
    <dbReference type="NCBI Taxonomy" id="162169"/>
    <lineage>
        <taxon>Bacteria</taxon>
        <taxon>Bacillati</taxon>
        <taxon>Actinomycetota</taxon>
        <taxon>Actinomycetes</taxon>
        <taxon>Micrococcales</taxon>
        <taxon>Cellulomonadaceae</taxon>
        <taxon>Oerskovia</taxon>
    </lineage>
</organism>
<dbReference type="InterPro" id="IPR029063">
    <property type="entry name" value="SAM-dependent_MTases_sf"/>
</dbReference>
<protein>
    <submittedName>
        <fullName evidence="1">SAM-dependent methyltransferase</fullName>
    </submittedName>
</protein>
<dbReference type="CDD" id="cd02440">
    <property type="entry name" value="AdoMet_MTases"/>
    <property type="match status" value="1"/>
</dbReference>
<reference evidence="1 2" key="1">
    <citation type="submission" date="2021-01" db="EMBL/GenBank/DDBJ databases">
        <title>Sequencing the genomes of 1000 actinobacteria strains.</title>
        <authorList>
            <person name="Klenk H.-P."/>
        </authorList>
    </citation>
    <scope>NUCLEOTIDE SEQUENCE [LARGE SCALE GENOMIC DNA]</scope>
    <source>
        <strain evidence="1 2">DSM 46000</strain>
    </source>
</reference>
<dbReference type="Gene3D" id="3.40.50.150">
    <property type="entry name" value="Vaccinia Virus protein VP39"/>
    <property type="match status" value="1"/>
</dbReference>
<dbReference type="Pfam" id="PF13489">
    <property type="entry name" value="Methyltransf_23"/>
    <property type="match status" value="1"/>
</dbReference>
<gene>
    <name evidence="1" type="ORF">JOD49_003299</name>
</gene>
<dbReference type="PANTHER" id="PTHR43861">
    <property type="entry name" value="TRANS-ACONITATE 2-METHYLTRANSFERASE-RELATED"/>
    <property type="match status" value="1"/>
</dbReference>
<comment type="caution">
    <text evidence="1">The sequence shown here is derived from an EMBL/GenBank/DDBJ whole genome shotgun (WGS) entry which is preliminary data.</text>
</comment>
<dbReference type="EMBL" id="JAFBBO010000001">
    <property type="protein sequence ID" value="MBM7480379.1"/>
    <property type="molecule type" value="Genomic_DNA"/>
</dbReference>
<accession>A0ABS2LJT0</accession>
<dbReference type="RefSeq" id="WP_205308168.1">
    <property type="nucleotide sequence ID" value="NZ_BAAAVF010000003.1"/>
</dbReference>
<sequence length="214" mass="23620">MHDETAHDDGPGGLLDTTSQEYTQRLQDLEGASWKRMLHVQAPYRRNISRALSGARTLDLGCGIGRNLQTLSDDSVGVDHNRTSVAFCRTRGLVAYLPETFRTWALEGAETFDGLLVAHVLEHLPPGTQEAFLRDYLPFLAPAARVVLICPQERGFASDASHLDYVDDARLVDLCDRLGLIVDDSRSFPLPRPAGRVFSHNEFVVRARVPGPAA</sequence>
<dbReference type="GO" id="GO:0032259">
    <property type="term" value="P:methylation"/>
    <property type="evidence" value="ECO:0007669"/>
    <property type="project" value="UniProtKB-KW"/>
</dbReference>
<evidence type="ECO:0000313" key="1">
    <source>
        <dbReference type="EMBL" id="MBM7480379.1"/>
    </source>
</evidence>
<name>A0ABS2LJT0_9CELL</name>
<keyword evidence="1" id="KW-0808">Transferase</keyword>
<keyword evidence="1" id="KW-0489">Methyltransferase</keyword>
<proteinExistence type="predicted"/>
<keyword evidence="2" id="KW-1185">Reference proteome</keyword>
<dbReference type="Proteomes" id="UP000698059">
    <property type="component" value="Unassembled WGS sequence"/>
</dbReference>